<dbReference type="CDD" id="cd08547">
    <property type="entry name" value="Type_II_cohesin"/>
    <property type="match status" value="1"/>
</dbReference>
<evidence type="ECO:0000259" key="1">
    <source>
        <dbReference type="Pfam" id="PF00963"/>
    </source>
</evidence>
<dbReference type="InterPro" id="IPR002102">
    <property type="entry name" value="Cohesin_dom"/>
</dbReference>
<proteinExistence type="predicted"/>
<organism evidence="2">
    <name type="scientific">marine sediment metagenome</name>
    <dbReference type="NCBI Taxonomy" id="412755"/>
    <lineage>
        <taxon>unclassified sequences</taxon>
        <taxon>metagenomes</taxon>
        <taxon>ecological metagenomes</taxon>
    </lineage>
</organism>
<protein>
    <recommendedName>
        <fullName evidence="1">Cohesin domain-containing protein</fullName>
    </recommendedName>
</protein>
<name>X0USP6_9ZZZZ</name>
<accession>X0USP6</accession>
<feature type="non-terminal residue" evidence="2">
    <location>
        <position position="1"/>
    </location>
</feature>
<dbReference type="EMBL" id="BARS01027997">
    <property type="protein sequence ID" value="GAG03323.1"/>
    <property type="molecule type" value="Genomic_DNA"/>
</dbReference>
<feature type="domain" description="Cohesin" evidence="1">
    <location>
        <begin position="9"/>
        <end position="128"/>
    </location>
</feature>
<dbReference type="Gene3D" id="2.60.40.680">
    <property type="match status" value="1"/>
</dbReference>
<dbReference type="GO" id="GO:0000272">
    <property type="term" value="P:polysaccharide catabolic process"/>
    <property type="evidence" value="ECO:0007669"/>
    <property type="project" value="InterPro"/>
</dbReference>
<gene>
    <name evidence="2" type="ORF">S01H1_43922</name>
</gene>
<dbReference type="SUPFAM" id="SSF63446">
    <property type="entry name" value="Type I dockerin domain"/>
    <property type="match status" value="1"/>
</dbReference>
<dbReference type="Pfam" id="PF00963">
    <property type="entry name" value="Cohesin"/>
    <property type="match status" value="1"/>
</dbReference>
<dbReference type="GO" id="GO:0030246">
    <property type="term" value="F:carbohydrate binding"/>
    <property type="evidence" value="ECO:0007669"/>
    <property type="project" value="InterPro"/>
</dbReference>
<sequence length="193" mass="19807">RPEFALMLVADSATVAAGDTVQVPVRLENAGGLASLGFNLHYDPAVVEAVDVVKGSLLQSFTFVPNANEPGIVRFGFASTTEKSGSGWAAVVEFRAVGSAGSTSDLTFTDVVAASAAGATLDIGTEAGVITIGAPQDGDANGDGRLNEADVLHALRMYVMLEPENLTADMNGSGSVTPDDARIILQQAAQRRG</sequence>
<reference evidence="2" key="1">
    <citation type="journal article" date="2014" name="Front. Microbiol.">
        <title>High frequency of phylogenetically diverse reductive dehalogenase-homologous genes in deep subseafloor sedimentary metagenomes.</title>
        <authorList>
            <person name="Kawai M."/>
            <person name="Futagami T."/>
            <person name="Toyoda A."/>
            <person name="Takaki Y."/>
            <person name="Nishi S."/>
            <person name="Hori S."/>
            <person name="Arai W."/>
            <person name="Tsubouchi T."/>
            <person name="Morono Y."/>
            <person name="Uchiyama I."/>
            <person name="Ito T."/>
            <person name="Fujiyama A."/>
            <person name="Inagaki F."/>
            <person name="Takami H."/>
        </authorList>
    </citation>
    <scope>NUCLEOTIDE SEQUENCE</scope>
    <source>
        <strain evidence="2">Expedition CK06-06</strain>
    </source>
</reference>
<comment type="caution">
    <text evidence="2">The sequence shown here is derived from an EMBL/GenBank/DDBJ whole genome shotgun (WGS) entry which is preliminary data.</text>
</comment>
<dbReference type="AlphaFoldDB" id="X0USP6"/>
<dbReference type="Gene3D" id="1.10.1330.10">
    <property type="entry name" value="Dockerin domain"/>
    <property type="match status" value="1"/>
</dbReference>
<dbReference type="InterPro" id="IPR018247">
    <property type="entry name" value="EF_Hand_1_Ca_BS"/>
</dbReference>
<evidence type="ECO:0000313" key="2">
    <source>
        <dbReference type="EMBL" id="GAG03323.1"/>
    </source>
</evidence>
<dbReference type="InterPro" id="IPR008965">
    <property type="entry name" value="CBM2/CBM3_carb-bd_dom_sf"/>
</dbReference>
<dbReference type="InterPro" id="IPR036439">
    <property type="entry name" value="Dockerin_dom_sf"/>
</dbReference>
<dbReference type="SUPFAM" id="SSF49384">
    <property type="entry name" value="Carbohydrate-binding domain"/>
    <property type="match status" value="1"/>
</dbReference>
<dbReference type="PROSITE" id="PS00018">
    <property type="entry name" value="EF_HAND_1"/>
    <property type="match status" value="1"/>
</dbReference>